<accession>A0A2W1KID1</accession>
<dbReference type="RefSeq" id="WP_009564668.1">
    <property type="nucleotide sequence ID" value="NZ_AP025160.1"/>
</dbReference>
<dbReference type="Proteomes" id="UP000248886">
    <property type="component" value="Unassembled WGS sequence"/>
</dbReference>
<dbReference type="InterPro" id="IPR014729">
    <property type="entry name" value="Rossmann-like_a/b/a_fold"/>
</dbReference>
<dbReference type="SUPFAM" id="SSF52402">
    <property type="entry name" value="Adenine nucleotide alpha hydrolases-like"/>
    <property type="match status" value="1"/>
</dbReference>
<evidence type="ECO:0000313" key="3">
    <source>
        <dbReference type="EMBL" id="PZD82182.1"/>
    </source>
</evidence>
<gene>
    <name evidence="3" type="ORF">DN052_03885</name>
</gene>
<dbReference type="PANTHER" id="PTHR46268:SF6">
    <property type="entry name" value="UNIVERSAL STRESS PROTEIN UP12"/>
    <property type="match status" value="1"/>
</dbReference>
<feature type="domain" description="UspA" evidence="2">
    <location>
        <begin position="1"/>
        <end position="140"/>
    </location>
</feature>
<dbReference type="InterPro" id="IPR006016">
    <property type="entry name" value="UspA"/>
</dbReference>
<sequence>MFNQILLAADGSDASAAAVATAIGLAREQRAQLLVVHVVDVYAMYFATPESIDFLVAAGEGILKAVQDQALQSGVVAHTKLLQSDVGGRHISELIIDESNAWPADLVIIGSHGRRGLNHFLIGSVAEGVCQRARTPVLLSR</sequence>
<name>A0A2W1KID1_ACIFR</name>
<dbReference type="InterPro" id="IPR006015">
    <property type="entry name" value="Universal_stress_UspA"/>
</dbReference>
<proteinExistence type="inferred from homology"/>
<dbReference type="EMBL" id="QKQP01000001">
    <property type="protein sequence ID" value="PZD82182.1"/>
    <property type="molecule type" value="Genomic_DNA"/>
</dbReference>
<evidence type="ECO:0000259" key="2">
    <source>
        <dbReference type="Pfam" id="PF00582"/>
    </source>
</evidence>
<evidence type="ECO:0000256" key="1">
    <source>
        <dbReference type="ARBA" id="ARBA00008791"/>
    </source>
</evidence>
<dbReference type="GeneID" id="65280097"/>
<organism evidence="3 4">
    <name type="scientific">Acidithiobacillus ferrooxidans</name>
    <name type="common">Thiobacillus ferrooxidans</name>
    <dbReference type="NCBI Taxonomy" id="920"/>
    <lineage>
        <taxon>Bacteria</taxon>
        <taxon>Pseudomonadati</taxon>
        <taxon>Pseudomonadota</taxon>
        <taxon>Acidithiobacillia</taxon>
        <taxon>Acidithiobacillales</taxon>
        <taxon>Acidithiobacillaceae</taxon>
        <taxon>Acidithiobacillus</taxon>
    </lineage>
</organism>
<comment type="similarity">
    <text evidence="1">Belongs to the universal stress protein A family.</text>
</comment>
<dbReference type="OMA" id="ACAHAIE"/>
<dbReference type="OrthoDB" id="5295044at2"/>
<dbReference type="CDD" id="cd00293">
    <property type="entry name" value="USP-like"/>
    <property type="match status" value="1"/>
</dbReference>
<dbReference type="Gene3D" id="3.40.50.620">
    <property type="entry name" value="HUPs"/>
    <property type="match status" value="1"/>
</dbReference>
<dbReference type="AlphaFoldDB" id="A0A2W1KID1"/>
<evidence type="ECO:0000313" key="4">
    <source>
        <dbReference type="Proteomes" id="UP000248886"/>
    </source>
</evidence>
<dbReference type="Pfam" id="PF00582">
    <property type="entry name" value="Usp"/>
    <property type="match status" value="1"/>
</dbReference>
<protein>
    <submittedName>
        <fullName evidence="3">Universal stress protein</fullName>
    </submittedName>
</protein>
<dbReference type="PRINTS" id="PR01438">
    <property type="entry name" value="UNVRSLSTRESS"/>
</dbReference>
<dbReference type="PANTHER" id="PTHR46268">
    <property type="entry name" value="STRESS RESPONSE PROTEIN NHAX"/>
    <property type="match status" value="1"/>
</dbReference>
<reference evidence="3 4" key="1">
    <citation type="submission" date="2018-06" db="EMBL/GenBank/DDBJ databases">
        <title>Draft sequence of Acidithiobacillus ferrooxidans CCM 4253.</title>
        <authorList>
            <person name="Moya-Beltran A."/>
            <person name="Castro M."/>
            <person name="Covarrubias P.C."/>
            <person name="Issotta F."/>
            <person name="Janiczek O."/>
            <person name="Mandl M."/>
            <person name="Kucera J."/>
            <person name="Quatrini R."/>
        </authorList>
    </citation>
    <scope>NUCLEOTIDE SEQUENCE [LARGE SCALE GENOMIC DNA]</scope>
    <source>
        <strain evidence="3 4">CCM 4253</strain>
    </source>
</reference>
<comment type="caution">
    <text evidence="3">The sequence shown here is derived from an EMBL/GenBank/DDBJ whole genome shotgun (WGS) entry which is preliminary data.</text>
</comment>